<accession>A0A0F0KKA0</accession>
<keyword evidence="1" id="KW-1133">Transmembrane helix</keyword>
<evidence type="ECO:0000313" key="2">
    <source>
        <dbReference type="EMBL" id="KJL20595.1"/>
    </source>
</evidence>
<evidence type="ECO:0000313" key="3">
    <source>
        <dbReference type="Proteomes" id="UP000033725"/>
    </source>
</evidence>
<dbReference type="Proteomes" id="UP000033725">
    <property type="component" value="Unassembled WGS sequence"/>
</dbReference>
<dbReference type="PATRIC" id="fig|82380.10.peg.2826"/>
<organism evidence="2 3">
    <name type="scientific">Microbacterium oxydans</name>
    <dbReference type="NCBI Taxonomy" id="82380"/>
    <lineage>
        <taxon>Bacteria</taxon>
        <taxon>Bacillati</taxon>
        <taxon>Actinomycetota</taxon>
        <taxon>Actinomycetes</taxon>
        <taxon>Micrococcales</taxon>
        <taxon>Microbacteriaceae</taxon>
        <taxon>Microbacterium</taxon>
    </lineage>
</organism>
<sequence>MARVGGRNLGMSWFAGIVCVGIIGVLVWLSLPMVPVLAQFAGDALRTALP</sequence>
<proteinExistence type="predicted"/>
<feature type="transmembrane region" description="Helical" evidence="1">
    <location>
        <begin position="12"/>
        <end position="31"/>
    </location>
</feature>
<dbReference type="EMBL" id="JYIV01000028">
    <property type="protein sequence ID" value="KJL20595.1"/>
    <property type="molecule type" value="Genomic_DNA"/>
</dbReference>
<dbReference type="AlphaFoldDB" id="A0A0F0KKA0"/>
<comment type="caution">
    <text evidence="2">The sequence shown here is derived from an EMBL/GenBank/DDBJ whole genome shotgun (WGS) entry which is preliminary data.</text>
</comment>
<keyword evidence="1" id="KW-0812">Transmembrane</keyword>
<reference evidence="2 3" key="1">
    <citation type="submission" date="2015-02" db="EMBL/GenBank/DDBJ databases">
        <title>Draft genome sequences of ten Microbacterium spp. with emphasis on heavy metal contaminated environments.</title>
        <authorList>
            <person name="Corretto E."/>
        </authorList>
    </citation>
    <scope>NUCLEOTIDE SEQUENCE [LARGE SCALE GENOMIC DNA]</scope>
    <source>
        <strain evidence="2 3">BEL163</strain>
    </source>
</reference>
<gene>
    <name evidence="2" type="ORF">RN51_02814</name>
</gene>
<evidence type="ECO:0000256" key="1">
    <source>
        <dbReference type="SAM" id="Phobius"/>
    </source>
</evidence>
<name>A0A0F0KKA0_9MICO</name>
<keyword evidence="1" id="KW-0472">Membrane</keyword>
<protein>
    <submittedName>
        <fullName evidence="2">Uncharacterized protein</fullName>
    </submittedName>
</protein>
<dbReference type="RefSeq" id="WP_197073262.1">
    <property type="nucleotide sequence ID" value="NZ_JYIV01000028.1"/>
</dbReference>